<keyword evidence="6 7" id="KW-0961">Cell wall biogenesis/degradation</keyword>
<dbReference type="AlphaFoldDB" id="A0A5B8LGR7"/>
<dbReference type="GO" id="GO:0018104">
    <property type="term" value="P:peptidoglycan-protein cross-linking"/>
    <property type="evidence" value="ECO:0007669"/>
    <property type="project" value="TreeGrafter"/>
</dbReference>
<evidence type="ECO:0000256" key="1">
    <source>
        <dbReference type="ARBA" id="ARBA00004752"/>
    </source>
</evidence>
<dbReference type="GO" id="GO:0005576">
    <property type="term" value="C:extracellular region"/>
    <property type="evidence" value="ECO:0007669"/>
    <property type="project" value="TreeGrafter"/>
</dbReference>
<dbReference type="InterPro" id="IPR038063">
    <property type="entry name" value="Transpep_catalytic_dom"/>
</dbReference>
<dbReference type="Gene3D" id="2.40.440.10">
    <property type="entry name" value="L,D-transpeptidase catalytic domain-like"/>
    <property type="match status" value="1"/>
</dbReference>
<evidence type="ECO:0000313" key="9">
    <source>
        <dbReference type="EMBL" id="QDZ07283.1"/>
    </source>
</evidence>
<dbReference type="PROSITE" id="PS52029">
    <property type="entry name" value="LD_TPASE"/>
    <property type="match status" value="1"/>
</dbReference>
<accession>A0A5B8LGR7</accession>
<dbReference type="GO" id="GO:0071972">
    <property type="term" value="F:peptidoglycan L,D-transpeptidase activity"/>
    <property type="evidence" value="ECO:0007669"/>
    <property type="project" value="TreeGrafter"/>
</dbReference>
<dbReference type="SUPFAM" id="SSF141523">
    <property type="entry name" value="L,D-transpeptidase catalytic domain-like"/>
    <property type="match status" value="1"/>
</dbReference>
<keyword evidence="4 7" id="KW-0133">Cell shape</keyword>
<protein>
    <submittedName>
        <fullName evidence="9">L,D-transpeptidase family protein</fullName>
    </submittedName>
</protein>
<dbReference type="InterPro" id="IPR005490">
    <property type="entry name" value="LD_TPept_cat_dom"/>
</dbReference>
<evidence type="ECO:0000313" key="10">
    <source>
        <dbReference type="Proteomes" id="UP000315673"/>
    </source>
</evidence>
<gene>
    <name evidence="9" type="ORF">FPZ24_07170</name>
</gene>
<dbReference type="PANTHER" id="PTHR30582">
    <property type="entry name" value="L,D-TRANSPEPTIDASE"/>
    <property type="match status" value="1"/>
</dbReference>
<dbReference type="Proteomes" id="UP000315673">
    <property type="component" value="Chromosome"/>
</dbReference>
<evidence type="ECO:0000256" key="6">
    <source>
        <dbReference type="ARBA" id="ARBA00023316"/>
    </source>
</evidence>
<reference evidence="9 10" key="1">
    <citation type="submission" date="2019-07" db="EMBL/GenBank/DDBJ databases">
        <title>Full genome sequence of Sphingomonas sp. 4R-6-7(HKS19).</title>
        <authorList>
            <person name="Im W.-T."/>
        </authorList>
    </citation>
    <scope>NUCLEOTIDE SEQUENCE [LARGE SCALE GENOMIC DNA]</scope>
    <source>
        <strain evidence="9 10">HKS19</strain>
    </source>
</reference>
<dbReference type="UniPathway" id="UPA00219"/>
<evidence type="ECO:0000256" key="5">
    <source>
        <dbReference type="ARBA" id="ARBA00022984"/>
    </source>
</evidence>
<dbReference type="Pfam" id="PF03734">
    <property type="entry name" value="YkuD"/>
    <property type="match status" value="1"/>
</dbReference>
<dbReference type="GO" id="GO:0016740">
    <property type="term" value="F:transferase activity"/>
    <property type="evidence" value="ECO:0007669"/>
    <property type="project" value="UniProtKB-KW"/>
</dbReference>
<dbReference type="KEGG" id="spai:FPZ24_07170"/>
<dbReference type="CDD" id="cd16913">
    <property type="entry name" value="YkuD_like"/>
    <property type="match status" value="1"/>
</dbReference>
<feature type="active site" description="Proton donor/acceptor" evidence="7">
    <location>
        <position position="161"/>
    </location>
</feature>
<keyword evidence="10" id="KW-1185">Reference proteome</keyword>
<dbReference type="RefSeq" id="WP_146570564.1">
    <property type="nucleotide sequence ID" value="NZ_CP042306.1"/>
</dbReference>
<dbReference type="GO" id="GO:0008360">
    <property type="term" value="P:regulation of cell shape"/>
    <property type="evidence" value="ECO:0007669"/>
    <property type="project" value="UniProtKB-UniRule"/>
</dbReference>
<name>A0A5B8LGR7_9SPHN</name>
<keyword evidence="5 7" id="KW-0573">Peptidoglycan synthesis</keyword>
<dbReference type="InterPro" id="IPR050979">
    <property type="entry name" value="LD-transpeptidase"/>
</dbReference>
<comment type="pathway">
    <text evidence="1 7">Cell wall biogenesis; peptidoglycan biosynthesis.</text>
</comment>
<dbReference type="GO" id="GO:0071555">
    <property type="term" value="P:cell wall organization"/>
    <property type="evidence" value="ECO:0007669"/>
    <property type="project" value="UniProtKB-UniRule"/>
</dbReference>
<dbReference type="PANTHER" id="PTHR30582:SF2">
    <property type="entry name" value="L,D-TRANSPEPTIDASE YCIB-RELATED"/>
    <property type="match status" value="1"/>
</dbReference>
<feature type="active site" description="Nucleophile" evidence="7">
    <location>
        <position position="174"/>
    </location>
</feature>
<evidence type="ECO:0000256" key="3">
    <source>
        <dbReference type="ARBA" id="ARBA00022679"/>
    </source>
</evidence>
<feature type="domain" description="L,D-TPase catalytic" evidence="8">
    <location>
        <begin position="90"/>
        <end position="198"/>
    </location>
</feature>
<evidence type="ECO:0000259" key="8">
    <source>
        <dbReference type="PROSITE" id="PS52029"/>
    </source>
</evidence>
<evidence type="ECO:0000256" key="2">
    <source>
        <dbReference type="ARBA" id="ARBA00005992"/>
    </source>
</evidence>
<sequence length="202" mass="22060">MPAFARFASPIVLVAVALVFWTQSDSPRPLPAASKPVPDRARVRYPAGKRPVLTLPNGDRRTVESLLNVRTKMKFGDFVWNDDGVKPGPVWIRIDLARQTLSVFRSDQEIGSAVILYGTDGKPTPTGVFPILDMAEQHSSNLYDAEMPYMLRLTNDGVAIHASNVRFGSATHGCIGVPLEFARLLYAQVKRGDLVAIVSAGT</sequence>
<comment type="similarity">
    <text evidence="2">Belongs to the YkuD family.</text>
</comment>
<evidence type="ECO:0000256" key="7">
    <source>
        <dbReference type="PROSITE-ProRule" id="PRU01373"/>
    </source>
</evidence>
<dbReference type="OrthoDB" id="463216at2"/>
<evidence type="ECO:0000256" key="4">
    <source>
        <dbReference type="ARBA" id="ARBA00022960"/>
    </source>
</evidence>
<proteinExistence type="inferred from homology"/>
<organism evidence="9 10">
    <name type="scientific">Sphingomonas panacisoli</name>
    <dbReference type="NCBI Taxonomy" id="1813879"/>
    <lineage>
        <taxon>Bacteria</taxon>
        <taxon>Pseudomonadati</taxon>
        <taxon>Pseudomonadota</taxon>
        <taxon>Alphaproteobacteria</taxon>
        <taxon>Sphingomonadales</taxon>
        <taxon>Sphingomonadaceae</taxon>
        <taxon>Sphingomonas</taxon>
    </lineage>
</organism>
<keyword evidence="3" id="KW-0808">Transferase</keyword>
<dbReference type="EMBL" id="CP042306">
    <property type="protein sequence ID" value="QDZ07283.1"/>
    <property type="molecule type" value="Genomic_DNA"/>
</dbReference>